<keyword evidence="7 11" id="KW-0732">Signal</keyword>
<dbReference type="InterPro" id="IPR019572">
    <property type="entry name" value="UBA_E1_SCCH"/>
</dbReference>
<dbReference type="InterPro" id="IPR035985">
    <property type="entry name" value="Ubiquitin-activating_enz"/>
</dbReference>
<comment type="similarity">
    <text evidence="4">In the N-terminal section; belongs to the leguminous lectin family.</text>
</comment>
<comment type="subcellular location">
    <subcellularLocation>
        <location evidence="1">Cell membrane</location>
        <topology evidence="1">Single-pass type I membrane protein</topology>
    </subcellularLocation>
</comment>
<evidence type="ECO:0000259" key="12">
    <source>
        <dbReference type="Pfam" id="PF00139"/>
    </source>
</evidence>
<feature type="domain" description="Ubiquitin-activating enzyme SCCH" evidence="13">
    <location>
        <begin position="386"/>
        <end position="419"/>
    </location>
</feature>
<evidence type="ECO:0008006" key="16">
    <source>
        <dbReference type="Google" id="ProtNLM"/>
    </source>
</evidence>
<evidence type="ECO:0000256" key="3">
    <source>
        <dbReference type="ARBA" id="ARBA00007606"/>
    </source>
</evidence>
<keyword evidence="9" id="KW-0675">Receptor</keyword>
<dbReference type="AlphaFoldDB" id="A0A834LMI9"/>
<feature type="chain" id="PRO_5032715097" description="Legume lectin domain-containing protein" evidence="11">
    <location>
        <begin position="22"/>
        <end position="503"/>
    </location>
</feature>
<dbReference type="Pfam" id="PF00139">
    <property type="entry name" value="Lectin_legB"/>
    <property type="match status" value="1"/>
</dbReference>
<dbReference type="InterPro" id="IPR013320">
    <property type="entry name" value="ConA-like_dom_sf"/>
</dbReference>
<keyword evidence="15" id="KW-1185">Reference proteome</keyword>
<comment type="similarity">
    <text evidence="2">Belongs to the ubiquitin-activating E1 family.</text>
</comment>
<gene>
    <name evidence="14" type="ORF">RHSIM_Rhsim05G0223200</name>
</gene>
<dbReference type="GO" id="GO:0030246">
    <property type="term" value="F:carbohydrate binding"/>
    <property type="evidence" value="ECO:0007669"/>
    <property type="project" value="UniProtKB-KW"/>
</dbReference>
<reference evidence="14" key="1">
    <citation type="submission" date="2019-11" db="EMBL/GenBank/DDBJ databases">
        <authorList>
            <person name="Liu Y."/>
            <person name="Hou J."/>
            <person name="Li T.-Q."/>
            <person name="Guan C.-H."/>
            <person name="Wu X."/>
            <person name="Wu H.-Z."/>
            <person name="Ling F."/>
            <person name="Zhang R."/>
            <person name="Shi X.-G."/>
            <person name="Ren J.-P."/>
            <person name="Chen E.-F."/>
            <person name="Sun J.-M."/>
        </authorList>
    </citation>
    <scope>NUCLEOTIDE SEQUENCE</scope>
    <source>
        <strain evidence="14">Adult_tree_wgs_1</strain>
        <tissue evidence="14">Leaves</tissue>
    </source>
</reference>
<dbReference type="Gene3D" id="3.40.50.720">
    <property type="entry name" value="NAD(P)-binding Rossmann-like Domain"/>
    <property type="match status" value="1"/>
</dbReference>
<comment type="similarity">
    <text evidence="5">In the C-terminal section; belongs to the protein kinase superfamily. Ser/Thr protein kinase family.</text>
</comment>
<dbReference type="GO" id="GO:0008641">
    <property type="term" value="F:ubiquitin-like modifier activating enzyme activity"/>
    <property type="evidence" value="ECO:0007669"/>
    <property type="project" value="InterPro"/>
</dbReference>
<dbReference type="Proteomes" id="UP000626092">
    <property type="component" value="Unassembled WGS sequence"/>
</dbReference>
<evidence type="ECO:0000313" key="14">
    <source>
        <dbReference type="EMBL" id="KAF7142854.1"/>
    </source>
</evidence>
<keyword evidence="6" id="KW-0472">Membrane</keyword>
<comment type="pathway">
    <text evidence="10">Protein modification.</text>
</comment>
<dbReference type="PANTHER" id="PTHR32401:SF51">
    <property type="entry name" value="NON-SPECIFIC SERINE_THREONINE PROTEIN KINASE"/>
    <property type="match status" value="1"/>
</dbReference>
<name>A0A834LMI9_RHOSS</name>
<evidence type="ECO:0000256" key="7">
    <source>
        <dbReference type="ARBA" id="ARBA00022729"/>
    </source>
</evidence>
<accession>A0A834LMI9</accession>
<evidence type="ECO:0000256" key="10">
    <source>
        <dbReference type="ARBA" id="ARBA00043952"/>
    </source>
</evidence>
<dbReference type="InterPro" id="IPR001220">
    <property type="entry name" value="Legume_lectin_dom"/>
</dbReference>
<dbReference type="Gene3D" id="2.60.120.200">
    <property type="match status" value="1"/>
</dbReference>
<evidence type="ECO:0000256" key="5">
    <source>
        <dbReference type="ARBA" id="ARBA00010217"/>
    </source>
</evidence>
<keyword evidence="8" id="KW-0430">Lectin</keyword>
<evidence type="ECO:0000256" key="8">
    <source>
        <dbReference type="ARBA" id="ARBA00022734"/>
    </source>
</evidence>
<organism evidence="14 15">
    <name type="scientific">Rhododendron simsii</name>
    <name type="common">Sims's rhododendron</name>
    <dbReference type="NCBI Taxonomy" id="118357"/>
    <lineage>
        <taxon>Eukaryota</taxon>
        <taxon>Viridiplantae</taxon>
        <taxon>Streptophyta</taxon>
        <taxon>Embryophyta</taxon>
        <taxon>Tracheophyta</taxon>
        <taxon>Spermatophyta</taxon>
        <taxon>Magnoliopsida</taxon>
        <taxon>eudicotyledons</taxon>
        <taxon>Gunneridae</taxon>
        <taxon>Pentapetalae</taxon>
        <taxon>asterids</taxon>
        <taxon>Ericales</taxon>
        <taxon>Ericaceae</taxon>
        <taxon>Ericoideae</taxon>
        <taxon>Rhodoreae</taxon>
        <taxon>Rhododendron</taxon>
    </lineage>
</organism>
<dbReference type="OrthoDB" id="543442at2759"/>
<comment type="caution">
    <text evidence="14">The sequence shown here is derived from an EMBL/GenBank/DDBJ whole genome shotgun (WGS) entry which is preliminary data.</text>
</comment>
<dbReference type="SUPFAM" id="SSF49899">
    <property type="entry name" value="Concanavalin A-like lectins/glucanases"/>
    <property type="match status" value="1"/>
</dbReference>
<dbReference type="Pfam" id="PF10585">
    <property type="entry name" value="UBA_E1_SCCH"/>
    <property type="match status" value="1"/>
</dbReference>
<evidence type="ECO:0000259" key="13">
    <source>
        <dbReference type="Pfam" id="PF10585"/>
    </source>
</evidence>
<proteinExistence type="inferred from homology"/>
<evidence type="ECO:0000313" key="15">
    <source>
        <dbReference type="Proteomes" id="UP000626092"/>
    </source>
</evidence>
<dbReference type="CDD" id="cd06899">
    <property type="entry name" value="lectin_legume_LecRK_Arcelin_ConA"/>
    <property type="match status" value="1"/>
</dbReference>
<dbReference type="InterPro" id="IPR050258">
    <property type="entry name" value="Leguminous_Lectin"/>
</dbReference>
<dbReference type="EMBL" id="WJXA01000005">
    <property type="protein sequence ID" value="KAF7142854.1"/>
    <property type="molecule type" value="Genomic_DNA"/>
</dbReference>
<evidence type="ECO:0000256" key="1">
    <source>
        <dbReference type="ARBA" id="ARBA00004251"/>
    </source>
</evidence>
<evidence type="ECO:0000256" key="11">
    <source>
        <dbReference type="SAM" id="SignalP"/>
    </source>
</evidence>
<dbReference type="FunFam" id="2.60.120.200:FF:000096">
    <property type="entry name" value="L-type lectin-domain containing receptor kinase V.9"/>
    <property type="match status" value="1"/>
</dbReference>
<keyword evidence="6" id="KW-1003">Cell membrane</keyword>
<protein>
    <recommendedName>
        <fullName evidence="16">Legume lectin domain-containing protein</fullName>
    </recommendedName>
</protein>
<dbReference type="SUPFAM" id="SSF69572">
    <property type="entry name" value="Activating enzymes of the ubiquitin-like proteins"/>
    <property type="match status" value="1"/>
</dbReference>
<evidence type="ECO:0000256" key="4">
    <source>
        <dbReference type="ARBA" id="ARBA00008536"/>
    </source>
</evidence>
<dbReference type="PANTHER" id="PTHR32401">
    <property type="entry name" value="CONCANAVALIN A-LIKE LECTIN FAMILY PROTEIN"/>
    <property type="match status" value="1"/>
</dbReference>
<dbReference type="GO" id="GO:0005886">
    <property type="term" value="C:plasma membrane"/>
    <property type="evidence" value="ECO:0007669"/>
    <property type="project" value="UniProtKB-SubCell"/>
</dbReference>
<feature type="domain" description="Legume lectin" evidence="12">
    <location>
        <begin position="24"/>
        <end position="279"/>
    </location>
</feature>
<evidence type="ECO:0000256" key="6">
    <source>
        <dbReference type="ARBA" id="ARBA00022475"/>
    </source>
</evidence>
<sequence length="503" mass="55032">MATSISLFVLPLLLCSSSIVAQSDDFRYNGFNQSNLKLVGATVPKPSGALRLTDKTQKVIGHAFYPDPIRFRLNTSSSNPNKTISSFSTHFVFQIVPSGSNRGGHGLAFTISPAMEFPGAEAGHYLGILSEATINNSSNHLFAVEFDTVNGFNDTFDEEGNHVGVNINTMWSVEKELAFYYDGDDKEEMTLESGHPIQVWVDYNGSNLFLNVTIAPISKLEKPIRPLISKVIDLSPVLLENMYVGFSAATGEKSSAHYILGWSFGLNRAAPPLNLSKLPDVPVEKKSPKFKPEIKAMIAALSGMVVILVAALLIRLQTGGMVDVVDPNLGLGYAVEEMELVLGLGLLCSNPKAEARPSMREILRYLNGDDLLPGIDKLGSAIGARQDDGTNYHMDLIAGLANMRAGNYSIPEVDKLKAKFIAGRIIPAIATSTAMATGLVCLELYKVLSGDHKIEDYRNTFANLALPPKVIKHQDLNWTVWARWIVRDNPTLKELLLWLKARD</sequence>
<evidence type="ECO:0000256" key="2">
    <source>
        <dbReference type="ARBA" id="ARBA00005673"/>
    </source>
</evidence>
<evidence type="ECO:0000256" key="9">
    <source>
        <dbReference type="ARBA" id="ARBA00023170"/>
    </source>
</evidence>
<comment type="similarity">
    <text evidence="3">Belongs to the leguminous lectin family.</text>
</comment>
<feature type="signal peptide" evidence="11">
    <location>
        <begin position="1"/>
        <end position="21"/>
    </location>
</feature>